<name>A0A4Y7TDL7_COPMI</name>
<dbReference type="SUPFAM" id="SSF54373">
    <property type="entry name" value="FAD-linked reductases, C-terminal domain"/>
    <property type="match status" value="1"/>
</dbReference>
<dbReference type="InterPro" id="IPR002937">
    <property type="entry name" value="Amino_oxidase"/>
</dbReference>
<dbReference type="OrthoDB" id="7777654at2759"/>
<dbReference type="GO" id="GO:0009063">
    <property type="term" value="P:amino acid catabolic process"/>
    <property type="evidence" value="ECO:0007669"/>
    <property type="project" value="TreeGrafter"/>
</dbReference>
<evidence type="ECO:0000313" key="3">
    <source>
        <dbReference type="Proteomes" id="UP000298030"/>
    </source>
</evidence>
<dbReference type="SUPFAM" id="SSF51905">
    <property type="entry name" value="FAD/NAD(P)-binding domain"/>
    <property type="match status" value="1"/>
</dbReference>
<dbReference type="InterPro" id="IPR036188">
    <property type="entry name" value="FAD/NAD-bd_sf"/>
</dbReference>
<accession>A0A4Y7TDL7</accession>
<feature type="domain" description="Amine oxidase" evidence="1">
    <location>
        <begin position="78"/>
        <end position="565"/>
    </location>
</feature>
<protein>
    <recommendedName>
        <fullName evidence="1">Amine oxidase domain-containing protein</fullName>
    </recommendedName>
</protein>
<comment type="caution">
    <text evidence="2">The sequence shown here is derived from an EMBL/GenBank/DDBJ whole genome shotgun (WGS) entry which is preliminary data.</text>
</comment>
<keyword evidence="3" id="KW-1185">Reference proteome</keyword>
<evidence type="ECO:0000313" key="2">
    <source>
        <dbReference type="EMBL" id="TEB32054.1"/>
    </source>
</evidence>
<dbReference type="PANTHER" id="PTHR10742">
    <property type="entry name" value="FLAVIN MONOAMINE OXIDASE"/>
    <property type="match status" value="1"/>
</dbReference>
<dbReference type="Pfam" id="PF01593">
    <property type="entry name" value="Amino_oxidase"/>
    <property type="match status" value="1"/>
</dbReference>
<evidence type="ECO:0000259" key="1">
    <source>
        <dbReference type="Pfam" id="PF01593"/>
    </source>
</evidence>
<reference evidence="2 3" key="1">
    <citation type="journal article" date="2019" name="Nat. Ecol. Evol.">
        <title>Megaphylogeny resolves global patterns of mushroom evolution.</title>
        <authorList>
            <person name="Varga T."/>
            <person name="Krizsan K."/>
            <person name="Foldi C."/>
            <person name="Dima B."/>
            <person name="Sanchez-Garcia M."/>
            <person name="Sanchez-Ramirez S."/>
            <person name="Szollosi G.J."/>
            <person name="Szarkandi J.G."/>
            <person name="Papp V."/>
            <person name="Albert L."/>
            <person name="Andreopoulos W."/>
            <person name="Angelini C."/>
            <person name="Antonin V."/>
            <person name="Barry K.W."/>
            <person name="Bougher N.L."/>
            <person name="Buchanan P."/>
            <person name="Buyck B."/>
            <person name="Bense V."/>
            <person name="Catcheside P."/>
            <person name="Chovatia M."/>
            <person name="Cooper J."/>
            <person name="Damon W."/>
            <person name="Desjardin D."/>
            <person name="Finy P."/>
            <person name="Geml J."/>
            <person name="Haridas S."/>
            <person name="Hughes K."/>
            <person name="Justo A."/>
            <person name="Karasinski D."/>
            <person name="Kautmanova I."/>
            <person name="Kiss B."/>
            <person name="Kocsube S."/>
            <person name="Kotiranta H."/>
            <person name="LaButti K.M."/>
            <person name="Lechner B.E."/>
            <person name="Liimatainen K."/>
            <person name="Lipzen A."/>
            <person name="Lukacs Z."/>
            <person name="Mihaltcheva S."/>
            <person name="Morgado L.N."/>
            <person name="Niskanen T."/>
            <person name="Noordeloos M.E."/>
            <person name="Ohm R.A."/>
            <person name="Ortiz-Santana B."/>
            <person name="Ovrebo C."/>
            <person name="Racz N."/>
            <person name="Riley R."/>
            <person name="Savchenko A."/>
            <person name="Shiryaev A."/>
            <person name="Soop K."/>
            <person name="Spirin V."/>
            <person name="Szebenyi C."/>
            <person name="Tomsovsky M."/>
            <person name="Tulloss R.E."/>
            <person name="Uehling J."/>
            <person name="Grigoriev I.V."/>
            <person name="Vagvolgyi C."/>
            <person name="Papp T."/>
            <person name="Martin F.M."/>
            <person name="Miettinen O."/>
            <person name="Hibbett D.S."/>
            <person name="Nagy L.G."/>
        </authorList>
    </citation>
    <scope>NUCLEOTIDE SEQUENCE [LARGE SCALE GENOMIC DNA]</scope>
    <source>
        <strain evidence="2 3">FP101781</strain>
    </source>
</reference>
<dbReference type="Proteomes" id="UP000298030">
    <property type="component" value="Unassembled WGS sequence"/>
</dbReference>
<gene>
    <name evidence="2" type="ORF">FA13DRAFT_1662893</name>
</gene>
<dbReference type="STRING" id="71717.A0A4Y7TDL7"/>
<dbReference type="Gene3D" id="1.10.10.1620">
    <property type="match status" value="1"/>
</dbReference>
<dbReference type="EMBL" id="QPFP01000016">
    <property type="protein sequence ID" value="TEB32054.1"/>
    <property type="molecule type" value="Genomic_DNA"/>
</dbReference>
<proteinExistence type="predicted"/>
<dbReference type="Gene3D" id="3.50.50.60">
    <property type="entry name" value="FAD/NAD(P)-binding domain"/>
    <property type="match status" value="1"/>
</dbReference>
<organism evidence="2 3">
    <name type="scientific">Coprinellus micaceus</name>
    <name type="common">Glistening ink-cap mushroom</name>
    <name type="synonym">Coprinus micaceus</name>
    <dbReference type="NCBI Taxonomy" id="71717"/>
    <lineage>
        <taxon>Eukaryota</taxon>
        <taxon>Fungi</taxon>
        <taxon>Dikarya</taxon>
        <taxon>Basidiomycota</taxon>
        <taxon>Agaricomycotina</taxon>
        <taxon>Agaricomycetes</taxon>
        <taxon>Agaricomycetidae</taxon>
        <taxon>Agaricales</taxon>
        <taxon>Agaricineae</taxon>
        <taxon>Psathyrellaceae</taxon>
        <taxon>Coprinellus</taxon>
    </lineage>
</organism>
<sequence length="637" mass="70651">MATTASSRDTPATRQDPFAQYARNLAQAIFERKMSGRMPMASALNASLAAVTQSSQPQFDIKSTHEGVVPVGILGGGMAGLYAAMMLAQSGTPFQILEATDRLGGRCYTYNFPEGGEWDYYDVGAMRFPLPQDGQIGPHQRLKDLFELLKLPLFDYIYRKPDGFMYFNGVHSTIGDTEQRYKANELQVPDPYIAAGVEALCNDYINPLANLLLEDMETGGNEGWNKLKAEYDQYSTRSYLQFGYKPSEELRTKYGIPNTGLPTSVIDWLETFDKSSGWYDRALTETILEALAFGAVGPKPDWHCIQKGTSQLPQATLALAKEYAQNIPGMPSELIVMNSPVTEIAPADLEDTKSPLIVTASGNQYTFSHVISTIPLPNFAIINTDQLNISTMQRNAIRQLQYGPSIKIGMLFTHAWWKECGQVGGQSFTDLPLRTIVYPSYGEGQSSNVLISSYCWTNDAEKLGNLIGAGVDDTLNELVFRNLAAVHGLTPDDIRKYWVKTYSWNWNHNPWSGGAFAFFGPGQYEYLYDALNATAADGRLQWAGELLSVRHAWIVGALDSAWAAVMKYHYLSNRAGELDNFYAKWGTNLDWDDGSTIGGRQGGDTKGQPGPKRLPHARNLLLQHMILDNPDLVIPEL</sequence>
<dbReference type="AlphaFoldDB" id="A0A4Y7TDL7"/>
<dbReference type="Gene3D" id="3.90.660.10">
    <property type="match status" value="1"/>
</dbReference>
<dbReference type="PANTHER" id="PTHR10742:SF342">
    <property type="entry name" value="AMINE OXIDASE"/>
    <property type="match status" value="1"/>
</dbReference>
<dbReference type="GO" id="GO:0001716">
    <property type="term" value="F:L-amino-acid oxidase activity"/>
    <property type="evidence" value="ECO:0007669"/>
    <property type="project" value="TreeGrafter"/>
</dbReference>
<dbReference type="InterPro" id="IPR050281">
    <property type="entry name" value="Flavin_monoamine_oxidase"/>
</dbReference>